<evidence type="ECO:0000313" key="4">
    <source>
        <dbReference type="Proteomes" id="UP000612352"/>
    </source>
</evidence>
<keyword evidence="4" id="KW-1185">Reference proteome</keyword>
<feature type="domain" description="HTH cro/C1-type" evidence="2">
    <location>
        <begin position="38"/>
        <end position="110"/>
    </location>
</feature>
<protein>
    <submittedName>
        <fullName evidence="3">Helix-turn-helix domain-containing protein</fullName>
    </submittedName>
</protein>
<gene>
    <name evidence="3" type="ORF">I8D64_02695</name>
</gene>
<dbReference type="Pfam" id="PF17765">
    <property type="entry name" value="MLTR_LBD"/>
    <property type="match status" value="1"/>
</dbReference>
<dbReference type="InterPro" id="IPR041413">
    <property type="entry name" value="MLTR_LBD"/>
</dbReference>
<dbReference type="InterPro" id="IPR010982">
    <property type="entry name" value="Lambda_DNA-bd_dom_sf"/>
</dbReference>
<dbReference type="Proteomes" id="UP000612352">
    <property type="component" value="Unassembled WGS sequence"/>
</dbReference>
<dbReference type="Pfam" id="PF13560">
    <property type="entry name" value="HTH_31"/>
    <property type="match status" value="1"/>
</dbReference>
<organism evidence="3 4">
    <name type="scientific">Brachybacterium halotolerans</name>
    <dbReference type="NCBI Taxonomy" id="2795215"/>
    <lineage>
        <taxon>Bacteria</taxon>
        <taxon>Bacillati</taxon>
        <taxon>Actinomycetota</taxon>
        <taxon>Actinomycetes</taxon>
        <taxon>Micrococcales</taxon>
        <taxon>Dermabacteraceae</taxon>
        <taxon>Brachybacterium</taxon>
    </lineage>
</organism>
<evidence type="ECO:0000313" key="3">
    <source>
        <dbReference type="EMBL" id="MBK0330309.1"/>
    </source>
</evidence>
<dbReference type="EMBL" id="JAEDAJ010000001">
    <property type="protein sequence ID" value="MBK0330309.1"/>
    <property type="molecule type" value="Genomic_DNA"/>
</dbReference>
<feature type="compositionally biased region" description="Polar residues" evidence="1">
    <location>
        <begin position="12"/>
        <end position="21"/>
    </location>
</feature>
<dbReference type="CDD" id="cd00093">
    <property type="entry name" value="HTH_XRE"/>
    <property type="match status" value="1"/>
</dbReference>
<dbReference type="PANTHER" id="PTHR35010:SF2">
    <property type="entry name" value="BLL4672 PROTEIN"/>
    <property type="match status" value="1"/>
</dbReference>
<accession>A0ABS1B6M3</accession>
<dbReference type="SMART" id="SM00530">
    <property type="entry name" value="HTH_XRE"/>
    <property type="match status" value="1"/>
</dbReference>
<evidence type="ECO:0000256" key="1">
    <source>
        <dbReference type="SAM" id="MobiDB-lite"/>
    </source>
</evidence>
<sequence length="303" mass="34140">MTIRPRWCGTHQDASTTSGGTDSFRRVDEPARKELGALLRRRRNEVERSDYDLGPVGRGRTTGLRREEIAFLSGVSVTWYTWLEQGRDINPSRQVIDAVAVNLHLSEVEHDYVLGLAGFTPRPRPELAEPEPVPAHVQHLLDALDPAPSFALTAHWDVAAWNRSYEGLFPGVLDADPAQRNLLQFIFTDERVRAMLPEWELTSRQFLAEYRAEAGGRAGGPQHVRLVKHLRSLSPDFSRAWDAHEVERFSSRVRIFEHPVGGRLVFEQVNIVPQDAPDLHIVSYLPLPEGDTPAGVRRLAGEE</sequence>
<feature type="region of interest" description="Disordered" evidence="1">
    <location>
        <begin position="1"/>
        <end position="27"/>
    </location>
</feature>
<evidence type="ECO:0000259" key="2">
    <source>
        <dbReference type="SMART" id="SM00530"/>
    </source>
</evidence>
<reference evidence="3 4" key="1">
    <citation type="submission" date="2020-12" db="EMBL/GenBank/DDBJ databases">
        <title>Brachybacterium sp. MASK1Z-5, whole genome shotgun sequence.</title>
        <authorList>
            <person name="Tuo L."/>
        </authorList>
    </citation>
    <scope>NUCLEOTIDE SEQUENCE [LARGE SCALE GENOMIC DNA]</scope>
    <source>
        <strain evidence="3 4">MASK1Z-5</strain>
    </source>
</reference>
<dbReference type="Gene3D" id="3.30.450.180">
    <property type="match status" value="1"/>
</dbReference>
<proteinExistence type="predicted"/>
<dbReference type="InterPro" id="IPR001387">
    <property type="entry name" value="Cro/C1-type_HTH"/>
</dbReference>
<dbReference type="PANTHER" id="PTHR35010">
    <property type="entry name" value="BLL4672 PROTEIN-RELATED"/>
    <property type="match status" value="1"/>
</dbReference>
<name>A0ABS1B6M3_9MICO</name>
<comment type="caution">
    <text evidence="3">The sequence shown here is derived from an EMBL/GenBank/DDBJ whole genome shotgun (WGS) entry which is preliminary data.</text>
</comment>
<dbReference type="Gene3D" id="1.10.260.40">
    <property type="entry name" value="lambda repressor-like DNA-binding domains"/>
    <property type="match status" value="1"/>
</dbReference>
<dbReference type="SUPFAM" id="SSF47413">
    <property type="entry name" value="lambda repressor-like DNA-binding domains"/>
    <property type="match status" value="1"/>
</dbReference>